<dbReference type="InterPro" id="IPR007240">
    <property type="entry name" value="Atg17"/>
</dbReference>
<dbReference type="GO" id="GO:0000422">
    <property type="term" value="P:autophagy of mitochondrion"/>
    <property type="evidence" value="ECO:0007669"/>
    <property type="project" value="TreeGrafter"/>
</dbReference>
<name>A0A9P7YMT6_9HELO</name>
<evidence type="ECO:0000256" key="1">
    <source>
        <dbReference type="ARBA" id="ARBA00006259"/>
    </source>
</evidence>
<dbReference type="Proteomes" id="UP000824998">
    <property type="component" value="Unassembled WGS sequence"/>
</dbReference>
<accession>A0A9P7YMT6</accession>
<dbReference type="PANTHER" id="PTHR28005">
    <property type="entry name" value="AUTOPHAGY-RELATED PROTEIN 17"/>
    <property type="match status" value="1"/>
</dbReference>
<keyword evidence="3 6" id="KW-0963">Cytoplasm</keyword>
<dbReference type="InterPro" id="IPR045326">
    <property type="entry name" value="ATG17-like_dom"/>
</dbReference>
<proteinExistence type="inferred from homology"/>
<dbReference type="GO" id="GO:0000045">
    <property type="term" value="P:autophagosome assembly"/>
    <property type="evidence" value="ECO:0007669"/>
    <property type="project" value="TreeGrafter"/>
</dbReference>
<dbReference type="GO" id="GO:0060090">
    <property type="term" value="F:molecular adaptor activity"/>
    <property type="evidence" value="ECO:0007669"/>
    <property type="project" value="TreeGrafter"/>
</dbReference>
<gene>
    <name evidence="9" type="ORF">BJ875DRAFT_482025</name>
</gene>
<evidence type="ECO:0000256" key="4">
    <source>
        <dbReference type="ARBA" id="ARBA00023006"/>
    </source>
</evidence>
<comment type="similarity">
    <text evidence="1 6">Belongs to the ATG17 family.</text>
</comment>
<comment type="subcellular location">
    <subcellularLocation>
        <location evidence="6">Cytoplasm</location>
    </subcellularLocation>
    <subcellularLocation>
        <location evidence="6">Preautophagosomal structure membrane</location>
        <topology evidence="6">Peripheral membrane protein</topology>
    </subcellularLocation>
</comment>
<protein>
    <recommendedName>
        <fullName evidence="2 6">Autophagy-related protein 17</fullName>
    </recommendedName>
</protein>
<comment type="function">
    <text evidence="6">Autophagy-specific protein that functions in response to autophagy-inducing signals as a scaffold to recruit other ATG proteins to organize preautophagosomal structure (PAS) formation. Modulates the timing and magnitude of the autophagy response, such as the size of the sequestering vesicles. Plays particularly a role in pexophagy and nucleophagy.</text>
</comment>
<dbReference type="Pfam" id="PF04108">
    <property type="entry name" value="ATG17_like"/>
    <property type="match status" value="1"/>
</dbReference>
<dbReference type="EMBL" id="MU251401">
    <property type="protein sequence ID" value="KAG9236719.1"/>
    <property type="molecule type" value="Genomic_DNA"/>
</dbReference>
<dbReference type="GO" id="GO:1990316">
    <property type="term" value="C:Atg1/ULK1 kinase complex"/>
    <property type="evidence" value="ECO:0007669"/>
    <property type="project" value="TreeGrafter"/>
</dbReference>
<feature type="region of interest" description="Disordered" evidence="7">
    <location>
        <begin position="1"/>
        <end position="29"/>
    </location>
</feature>
<dbReference type="GO" id="GO:0034727">
    <property type="term" value="P:piecemeal microautophagy of the nucleus"/>
    <property type="evidence" value="ECO:0007669"/>
    <property type="project" value="TreeGrafter"/>
</dbReference>
<evidence type="ECO:0000313" key="10">
    <source>
        <dbReference type="Proteomes" id="UP000824998"/>
    </source>
</evidence>
<evidence type="ECO:0000256" key="6">
    <source>
        <dbReference type="RuleBase" id="RU368080"/>
    </source>
</evidence>
<feature type="compositionally biased region" description="Low complexity" evidence="7">
    <location>
        <begin position="9"/>
        <end position="22"/>
    </location>
</feature>
<evidence type="ECO:0000256" key="3">
    <source>
        <dbReference type="ARBA" id="ARBA00022490"/>
    </source>
</evidence>
<evidence type="ECO:0000313" key="9">
    <source>
        <dbReference type="EMBL" id="KAG9236719.1"/>
    </source>
</evidence>
<keyword evidence="10" id="KW-1185">Reference proteome</keyword>
<sequence length="500" mass="56521">MASPTNDATSDSQSSLSPSHSHTTSHRDTPLQTLVSHLLTSKRSLSSIHTVWRANEIVTTARTALEESVVLNARNGFLRSGILEQVKVLKKARSGIEHVYDDGQRDFGNVIHTLDAANARLESTMDILRSTMVEAVFRPAGEEPRSLLYFVEEESVENMRNALKESIRETKEAQTDFHSSIVSFDDDLRALTNSISASQSTASKSCNNPQSPIPEYLHTLETHARAMAALLEDLVRHFDLCKNAIRHTEGGYAAVRKAASSQPPDSDPVSVSGFMTTENESAHEGTISEEGRREMLDVLEKDAPQVEDVVMELREYLAEMEVRHEGILEYVSSLNATYKETTEIYQVLKAVGTRLPGYIIASQDFRMHWEDTKIQIQEQLTELESMRLFYENYYSSYDSMILEVHRRKQCEEKVKGIMKKAMEQINKVYEVDMKEREGFRIDAGDFLPVDLFPGINTPAATWEFVLTEDQDPVLASLPCIENIVVEAASRREKEKHRTDR</sequence>
<reference evidence="9" key="1">
    <citation type="journal article" date="2021" name="IMA Fungus">
        <title>Genomic characterization of three marine fungi, including Emericellopsis atlantica sp. nov. with signatures of a generalist lifestyle and marine biomass degradation.</title>
        <authorList>
            <person name="Hagestad O.C."/>
            <person name="Hou L."/>
            <person name="Andersen J.H."/>
            <person name="Hansen E.H."/>
            <person name="Altermark B."/>
            <person name="Li C."/>
            <person name="Kuhnert E."/>
            <person name="Cox R.J."/>
            <person name="Crous P.W."/>
            <person name="Spatafora J.W."/>
            <person name="Lail K."/>
            <person name="Amirebrahimi M."/>
            <person name="Lipzen A."/>
            <person name="Pangilinan J."/>
            <person name="Andreopoulos W."/>
            <person name="Hayes R.D."/>
            <person name="Ng V."/>
            <person name="Grigoriev I.V."/>
            <person name="Jackson S.A."/>
            <person name="Sutton T.D.S."/>
            <person name="Dobson A.D.W."/>
            <person name="Rama T."/>
        </authorList>
    </citation>
    <scope>NUCLEOTIDE SEQUENCE</scope>
    <source>
        <strain evidence="9">TRa018bII</strain>
    </source>
</reference>
<keyword evidence="5" id="KW-0472">Membrane</keyword>
<evidence type="ECO:0000256" key="2">
    <source>
        <dbReference type="ARBA" id="ARBA00013806"/>
    </source>
</evidence>
<dbReference type="PANTHER" id="PTHR28005:SF1">
    <property type="entry name" value="AUTOPHAGY-RELATED PROTEIN 17"/>
    <property type="match status" value="1"/>
</dbReference>
<evidence type="ECO:0000256" key="5">
    <source>
        <dbReference type="ARBA" id="ARBA00023136"/>
    </source>
</evidence>
<dbReference type="GO" id="GO:0030295">
    <property type="term" value="F:protein kinase activator activity"/>
    <property type="evidence" value="ECO:0007669"/>
    <property type="project" value="TreeGrafter"/>
</dbReference>
<evidence type="ECO:0000256" key="7">
    <source>
        <dbReference type="SAM" id="MobiDB-lite"/>
    </source>
</evidence>
<comment type="caution">
    <text evidence="9">The sequence shown here is derived from an EMBL/GenBank/DDBJ whole genome shotgun (WGS) entry which is preliminary data.</text>
</comment>
<dbReference type="OrthoDB" id="1937984at2759"/>
<dbReference type="AlphaFoldDB" id="A0A9P7YMT6"/>
<feature type="domain" description="Autophagy protein ATG17-like" evidence="8">
    <location>
        <begin position="44"/>
        <end position="447"/>
    </location>
</feature>
<evidence type="ECO:0000259" key="8">
    <source>
        <dbReference type="Pfam" id="PF04108"/>
    </source>
</evidence>
<organism evidence="9 10">
    <name type="scientific">Amylocarpus encephaloides</name>
    <dbReference type="NCBI Taxonomy" id="45428"/>
    <lineage>
        <taxon>Eukaryota</taxon>
        <taxon>Fungi</taxon>
        <taxon>Dikarya</taxon>
        <taxon>Ascomycota</taxon>
        <taxon>Pezizomycotina</taxon>
        <taxon>Leotiomycetes</taxon>
        <taxon>Helotiales</taxon>
        <taxon>Helotiales incertae sedis</taxon>
        <taxon>Amylocarpus</taxon>
    </lineage>
</organism>
<keyword evidence="4 6" id="KW-0072">Autophagy</keyword>
<dbReference type="GO" id="GO:0034045">
    <property type="term" value="C:phagophore assembly site membrane"/>
    <property type="evidence" value="ECO:0007669"/>
    <property type="project" value="UniProtKB-SubCell"/>
</dbReference>